<keyword evidence="16" id="KW-1185">Reference proteome</keyword>
<keyword evidence="5" id="KW-0677">Repeat</keyword>
<comment type="subcellular location">
    <subcellularLocation>
        <location evidence="1">Cytoplasm</location>
    </subcellularLocation>
</comment>
<dbReference type="Gene3D" id="3.30.160.60">
    <property type="entry name" value="Classic Zinc Finger"/>
    <property type="match status" value="6"/>
</dbReference>
<evidence type="ECO:0000256" key="10">
    <source>
        <dbReference type="ARBA" id="ARBA00068055"/>
    </source>
</evidence>
<name>A0A8W8JAY8_MAGGI</name>
<evidence type="ECO:0000256" key="11">
    <source>
        <dbReference type="ARBA" id="ARBA00083009"/>
    </source>
</evidence>
<feature type="domain" description="C2H2-type" evidence="14">
    <location>
        <begin position="268"/>
        <end position="292"/>
    </location>
</feature>
<dbReference type="SUPFAM" id="SSF57667">
    <property type="entry name" value="beta-beta-alpha zinc fingers"/>
    <property type="match status" value="4"/>
</dbReference>
<feature type="domain" description="C2H2-type" evidence="14">
    <location>
        <begin position="149"/>
        <end position="178"/>
    </location>
</feature>
<dbReference type="PANTHER" id="PTHR46179">
    <property type="entry name" value="ZINC FINGER PROTEIN"/>
    <property type="match status" value="1"/>
</dbReference>
<evidence type="ECO:0000256" key="3">
    <source>
        <dbReference type="ARBA" id="ARBA00022553"/>
    </source>
</evidence>
<accession>A0A8W8JAY8</accession>
<evidence type="ECO:0000259" key="14">
    <source>
        <dbReference type="PROSITE" id="PS50157"/>
    </source>
</evidence>
<organism evidence="15 16">
    <name type="scientific">Magallana gigas</name>
    <name type="common">Pacific oyster</name>
    <name type="synonym">Crassostrea gigas</name>
    <dbReference type="NCBI Taxonomy" id="29159"/>
    <lineage>
        <taxon>Eukaryota</taxon>
        <taxon>Metazoa</taxon>
        <taxon>Spiralia</taxon>
        <taxon>Lophotrochozoa</taxon>
        <taxon>Mollusca</taxon>
        <taxon>Bivalvia</taxon>
        <taxon>Autobranchia</taxon>
        <taxon>Pteriomorphia</taxon>
        <taxon>Ostreida</taxon>
        <taxon>Ostreoidea</taxon>
        <taxon>Ostreidae</taxon>
        <taxon>Magallana</taxon>
    </lineage>
</organism>
<keyword evidence="7" id="KW-0862">Zinc</keyword>
<evidence type="ECO:0000256" key="2">
    <source>
        <dbReference type="ARBA" id="ARBA00022490"/>
    </source>
</evidence>
<dbReference type="GO" id="GO:0010038">
    <property type="term" value="P:response to metal ion"/>
    <property type="evidence" value="ECO:0007669"/>
    <property type="project" value="UniProtKB-ARBA"/>
</dbReference>
<dbReference type="AlphaFoldDB" id="A0A8W8JAY8"/>
<evidence type="ECO:0000256" key="13">
    <source>
        <dbReference type="PROSITE-ProRule" id="PRU00042"/>
    </source>
</evidence>
<evidence type="ECO:0000313" key="16">
    <source>
        <dbReference type="Proteomes" id="UP000005408"/>
    </source>
</evidence>
<dbReference type="GO" id="GO:0005654">
    <property type="term" value="C:nucleoplasm"/>
    <property type="evidence" value="ECO:0007669"/>
    <property type="project" value="UniProtKB-ARBA"/>
</dbReference>
<evidence type="ECO:0000256" key="7">
    <source>
        <dbReference type="ARBA" id="ARBA00022833"/>
    </source>
</evidence>
<dbReference type="FunFam" id="3.30.160.60:FF:000349">
    <property type="entry name" value="metal regulatory transcription factor 1"/>
    <property type="match status" value="1"/>
</dbReference>
<comment type="function">
    <text evidence="9">Zinc-dependent transcriptional regulator of cellular adaption to conditions of exposure to heavy metals. Binds to metal responsive elements (MRE) in promoters and activates the transcription of metallothionein genes like metallothionein-2/MT2A. Also regulates the expression of metalloproteases in response to intracellular zinc and functions as a catabolic regulator of cartilages.</text>
</comment>
<keyword evidence="3" id="KW-0597">Phosphoprotein</keyword>
<keyword evidence="4" id="KW-0479">Metal-binding</keyword>
<reference evidence="15" key="1">
    <citation type="submission" date="2022-08" db="UniProtKB">
        <authorList>
            <consortium name="EnsemblMetazoa"/>
        </authorList>
    </citation>
    <scope>IDENTIFICATION</scope>
    <source>
        <strain evidence="15">05x7-T-G4-1.051#20</strain>
    </source>
</reference>
<dbReference type="SMART" id="SM00355">
    <property type="entry name" value="ZnF_C2H2"/>
    <property type="match status" value="6"/>
</dbReference>
<evidence type="ECO:0000256" key="8">
    <source>
        <dbReference type="ARBA" id="ARBA00022990"/>
    </source>
</evidence>
<dbReference type="FunFam" id="3.30.160.60:FF:000397">
    <property type="entry name" value="Metal regulatory transcription factor 1"/>
    <property type="match status" value="1"/>
</dbReference>
<dbReference type="GO" id="GO:0008270">
    <property type="term" value="F:zinc ion binding"/>
    <property type="evidence" value="ECO:0007669"/>
    <property type="project" value="UniProtKB-KW"/>
</dbReference>
<dbReference type="Pfam" id="PF00096">
    <property type="entry name" value="zf-C2H2"/>
    <property type="match status" value="5"/>
</dbReference>
<evidence type="ECO:0000256" key="9">
    <source>
        <dbReference type="ARBA" id="ARBA00056278"/>
    </source>
</evidence>
<feature type="domain" description="C2H2-type" evidence="14">
    <location>
        <begin position="238"/>
        <end position="267"/>
    </location>
</feature>
<dbReference type="PROSITE" id="PS00028">
    <property type="entry name" value="ZINC_FINGER_C2H2_1"/>
    <property type="match status" value="6"/>
</dbReference>
<evidence type="ECO:0000256" key="4">
    <source>
        <dbReference type="ARBA" id="ARBA00022723"/>
    </source>
</evidence>
<dbReference type="FunFam" id="3.30.160.60:FF:000199">
    <property type="entry name" value="metal regulatory transcription factor 1"/>
    <property type="match status" value="1"/>
</dbReference>
<proteinExistence type="predicted"/>
<dbReference type="GO" id="GO:0003677">
    <property type="term" value="F:DNA binding"/>
    <property type="evidence" value="ECO:0007669"/>
    <property type="project" value="UniProtKB-ARBA"/>
</dbReference>
<dbReference type="EnsemblMetazoa" id="G18211.5">
    <property type="protein sequence ID" value="G18211.5:cds"/>
    <property type="gene ID" value="G18211"/>
</dbReference>
<protein>
    <recommendedName>
        <fullName evidence="10">Metal regulatory transcription factor 1</fullName>
    </recommendedName>
    <alternativeName>
        <fullName evidence="12">MRE-binding transcription factor</fullName>
    </alternativeName>
    <alternativeName>
        <fullName evidence="11">Transcription factor MTF-1</fullName>
    </alternativeName>
</protein>
<dbReference type="FunFam" id="3.30.160.60:FF:000072">
    <property type="entry name" value="zinc finger protein 143 isoform X1"/>
    <property type="match status" value="3"/>
</dbReference>
<dbReference type="InterPro" id="IPR036236">
    <property type="entry name" value="Znf_C2H2_sf"/>
</dbReference>
<keyword evidence="2" id="KW-0963">Cytoplasm</keyword>
<dbReference type="InterPro" id="IPR051061">
    <property type="entry name" value="Zinc_finger_trans_reg"/>
</dbReference>
<dbReference type="GO" id="GO:0045944">
    <property type="term" value="P:positive regulation of transcription by RNA polymerase II"/>
    <property type="evidence" value="ECO:0007669"/>
    <property type="project" value="UniProtKB-ARBA"/>
</dbReference>
<dbReference type="OrthoDB" id="6145499at2759"/>
<sequence>MDDTSNGLGMDPEDFTSVTQVYMEYDNDDDCSIGNPTCSRFDDHGHSFGNDNSMSASEHDKQFDDDESRYIHNTISDDRIEMSINPGMRGVPANFNPSHATITVETCDPDTKEKEYRRFQCDYKGCTRTYSTAGNLRTHQKTHKGEYTFICDQHGCGKAFLTSYSLKIHVRVHTKEKPYECEVKGCAKNFNTLYRLRAHQRIHTGDTFDCNEDGCTKFFTTLSDLRKHIRTHTGEKPYQCDENGCGKAFAASHHLKTHQRTHTGEKPYTCQEDGCSRAFSTSYSLKTHKSKHEKSLGDQNSKDDTATIYNEDGRFQYNISDSVPHRTEGILSTLGLFEMGEQNNSNTNDYVDRPAITEIVDELKDTDNCNMCVYNHTHPSVMGDTDVNYSNQNQQPPHHQVFTELKKDNPGSQQPIKDMVQLTPVPVIPINLPVVQDIHSLQNTAPNLQPLDTQPMSIPAVQTTPKGDSSLQTVTALPVLQSGSDVVNSSSMFVEHYLITKVIEKTPAGQQVKSESTLQLTPSLPPTQVIDAPQSVIDLSTTGTGIGLNPHQTQQPAQFINTNAANENPQILEKSNTDYMSLSAPAPTIMMPSANALPPQVQSLQSQHGILDDFSSNGVPRQESANKTLVTPAEFNVRTEHIPAIIAANPDKKITILPSTDGAMQPSIVKISTDKGYIELPCGMEGKLVPIVSTSNFTFSSTNAINTT</sequence>
<dbReference type="GO" id="GO:0005737">
    <property type="term" value="C:cytoplasm"/>
    <property type="evidence" value="ECO:0007669"/>
    <property type="project" value="UniProtKB-SubCell"/>
</dbReference>
<evidence type="ECO:0000256" key="12">
    <source>
        <dbReference type="ARBA" id="ARBA00083793"/>
    </source>
</evidence>
<evidence type="ECO:0000256" key="6">
    <source>
        <dbReference type="ARBA" id="ARBA00022771"/>
    </source>
</evidence>
<dbReference type="PROSITE" id="PS50157">
    <property type="entry name" value="ZINC_FINGER_C2H2_2"/>
    <property type="match status" value="6"/>
</dbReference>
<dbReference type="InterPro" id="IPR013087">
    <property type="entry name" value="Znf_C2H2_type"/>
</dbReference>
<dbReference type="Proteomes" id="UP000005408">
    <property type="component" value="Unassembled WGS sequence"/>
</dbReference>
<feature type="domain" description="C2H2-type" evidence="14">
    <location>
        <begin position="179"/>
        <end position="208"/>
    </location>
</feature>
<dbReference type="PANTHER" id="PTHR46179:SF25">
    <property type="entry name" value="METAL RESPONSE ELEMENT-BINDING TRANSCRIPTION FACTOR-1, ISOFORM C"/>
    <property type="match status" value="1"/>
</dbReference>
<feature type="domain" description="C2H2-type" evidence="14">
    <location>
        <begin position="208"/>
        <end position="237"/>
    </location>
</feature>
<keyword evidence="6 13" id="KW-0863">Zinc-finger</keyword>
<evidence type="ECO:0000256" key="1">
    <source>
        <dbReference type="ARBA" id="ARBA00004496"/>
    </source>
</evidence>
<keyword evidence="8" id="KW-0007">Acetylation</keyword>
<evidence type="ECO:0000313" key="15">
    <source>
        <dbReference type="EnsemblMetazoa" id="G18211.5:cds"/>
    </source>
</evidence>
<evidence type="ECO:0000256" key="5">
    <source>
        <dbReference type="ARBA" id="ARBA00022737"/>
    </source>
</evidence>
<feature type="domain" description="C2H2-type" evidence="14">
    <location>
        <begin position="119"/>
        <end position="148"/>
    </location>
</feature>